<dbReference type="OrthoDB" id="4220at10239"/>
<dbReference type="Proteomes" id="UP000223793">
    <property type="component" value="Segment"/>
</dbReference>
<evidence type="ECO:0000313" key="4">
    <source>
        <dbReference type="Proteomes" id="UP000223793"/>
    </source>
</evidence>
<keyword evidence="4" id="KW-1185">Reference proteome</keyword>
<feature type="region of interest" description="Disordered" evidence="1">
    <location>
        <begin position="26"/>
        <end position="46"/>
    </location>
</feature>
<dbReference type="SUPFAM" id="SSF52540">
    <property type="entry name" value="P-loop containing nucleoside triphosphate hydrolases"/>
    <property type="match status" value="1"/>
</dbReference>
<proteinExistence type="predicted"/>
<accession>A0A0K0PVH4</accession>
<reference evidence="4" key="1">
    <citation type="submission" date="2015-07" db="EMBL/GenBank/DDBJ databases">
        <title>Complete genome sequence of Roseophage RDJL phage 2, a siphovirus infects Roseobacter denitrificans OCh114.</title>
        <authorList>
            <person name="Liang Y."/>
            <person name="Zhang Y."/>
            <person name="Zhou C."/>
            <person name="Chen Z."/>
            <person name="Yang S."/>
        </authorList>
    </citation>
    <scope>NUCLEOTIDE SEQUENCE [LARGE SCALE GENOMIC DNA]</scope>
</reference>
<dbReference type="Pfam" id="PF08707">
    <property type="entry name" value="PriCT_2"/>
    <property type="match status" value="1"/>
</dbReference>
<dbReference type="InterPro" id="IPR045455">
    <property type="entry name" value="NrS-1_pol-like_helicase"/>
</dbReference>
<dbReference type="CDD" id="cd04859">
    <property type="entry name" value="Prim_Pol"/>
    <property type="match status" value="1"/>
</dbReference>
<gene>
    <name evidence="3" type="ORF">RDJLphi2_gp41</name>
</gene>
<feature type="domain" description="DNA primase/polymerase bifunctional N-terminal" evidence="2">
    <location>
        <begin position="10"/>
        <end position="189"/>
    </location>
</feature>
<dbReference type="SUPFAM" id="SSF56747">
    <property type="entry name" value="Prim-pol domain"/>
    <property type="match status" value="1"/>
</dbReference>
<dbReference type="GO" id="GO:0016817">
    <property type="term" value="F:hydrolase activity, acting on acid anhydrides"/>
    <property type="evidence" value="ECO:0007669"/>
    <property type="project" value="InterPro"/>
</dbReference>
<feature type="region of interest" description="Disordered" evidence="1">
    <location>
        <begin position="301"/>
        <end position="333"/>
    </location>
</feature>
<dbReference type="InterPro" id="IPR014819">
    <property type="entry name" value="PriCT_2"/>
</dbReference>
<evidence type="ECO:0000259" key="2">
    <source>
        <dbReference type="SMART" id="SM00943"/>
    </source>
</evidence>
<evidence type="ECO:0000256" key="1">
    <source>
        <dbReference type="SAM" id="MobiDB-lite"/>
    </source>
</evidence>
<dbReference type="Pfam" id="PF09250">
    <property type="entry name" value="Prim-Pol"/>
    <property type="match status" value="1"/>
</dbReference>
<dbReference type="SMART" id="SM00943">
    <property type="entry name" value="Prim-Pol"/>
    <property type="match status" value="1"/>
</dbReference>
<sequence>MDPKTDPGQLKPYLAAGMQLIPLHHHTDEDEYKGKKRNRGKSPVDKNWMKRTYKSDIQVDYMEEGFNVGVRLSAGDLVLDIDPRGFPEGETLATDNPFKRLCKDVGLNVDEFPRVETGSGGLHIYMSKPEDVSTRDSLNDQYPGVEFKSFGRQVVSAGSIHPDTKLPYSWDFLYPELDELGTPSAPKLLIDLIRRPTGSAATGGGEHDQEELAEMLDQLDPEDFSDHDSWLTLMQACHHATAGDGRQEFIEWCTRDPEYSDHGTIIGLRWDSLHADAEGARVTYRTLHKFMRDKGVGELIPRTPAADDFDDLDPDDLPDEAFDEETPEHEKKGPLEKMNDRYCAVMDGGKFRVMWEVLDPDSGDAKEGIAPRKCWVSATKFDFQSFLANRRVQQGDRAVPIAEAWQEWGGRRQYNGVIFDPERDHKGFLNLWTGWAVTPTKKDDGWSYLNELLSDVLCDGDEAVYEYVMNWAAYMIQHPGSPAEVAICFQGGKGVGKGTWFRTLAQLAGRHGMQITSSEHLTGRFNDHLRDCIFLFADEAIKAYDKDGESRLKGLITEPTLVYEGKGKDAKRGKNRLHVGMASNEDWFIPMGLEGERRFLLQRANQNKVGQHSWFEKLNDQLNQGGREALLWDLMKRDISGWAPRKQIPTSAAAIEQKIMGMGPIEQWWFDLLYQGNLDFEACDEQSKWVDGPVRVFREDIQESYENHCRRNGIRPNSMGRGIDMMFTKNIKNLCPGIKDKQKARPMEGSVLKRLGDGRAWAYDLPKLEEARDSFTRFFGDSYNWPSVDDQEFASPEFPDDM</sequence>
<dbReference type="Gene3D" id="3.40.50.300">
    <property type="entry name" value="P-loop containing nucleotide triphosphate hydrolases"/>
    <property type="match status" value="1"/>
</dbReference>
<dbReference type="Pfam" id="PF19263">
    <property type="entry name" value="DUF5906"/>
    <property type="match status" value="1"/>
</dbReference>
<name>A0A0K0PVH4_9CAUD</name>
<dbReference type="EMBL" id="KT266805">
    <property type="protein sequence ID" value="AKQ75831.1"/>
    <property type="molecule type" value="Genomic_DNA"/>
</dbReference>
<protein>
    <submittedName>
        <fullName evidence="3">Integrase</fullName>
    </submittedName>
</protein>
<dbReference type="InterPro" id="IPR015330">
    <property type="entry name" value="DNA_primase/pol_bifunc_N"/>
</dbReference>
<dbReference type="InterPro" id="IPR027417">
    <property type="entry name" value="P-loop_NTPase"/>
</dbReference>
<organism evidence="3 4">
    <name type="scientific">Roseobacter phage RDJL Phi 2</name>
    <dbReference type="NCBI Taxonomy" id="1682380"/>
    <lineage>
        <taxon>Viruses</taxon>
        <taxon>Duplodnaviria</taxon>
        <taxon>Heunggongvirae</taxon>
        <taxon>Uroviricota</taxon>
        <taxon>Caudoviricetes</taxon>
        <taxon>Xiamenvirus</taxon>
        <taxon>Xiamenvirus RDJL2</taxon>
    </lineage>
</organism>
<evidence type="ECO:0000313" key="3">
    <source>
        <dbReference type="EMBL" id="AKQ75831.1"/>
    </source>
</evidence>
<feature type="compositionally biased region" description="Acidic residues" evidence="1">
    <location>
        <begin position="307"/>
        <end position="327"/>
    </location>
</feature>